<feature type="region of interest" description="Disordered" evidence="8">
    <location>
        <begin position="95"/>
        <end position="122"/>
    </location>
</feature>
<accession>A0A7R9A623</accession>
<evidence type="ECO:0000256" key="7">
    <source>
        <dbReference type="RuleBase" id="RU361183"/>
    </source>
</evidence>
<feature type="active site" evidence="6">
    <location>
        <position position="352"/>
    </location>
</feature>
<evidence type="ECO:0000259" key="9">
    <source>
        <dbReference type="PROSITE" id="PS51864"/>
    </source>
</evidence>
<dbReference type="EMBL" id="LR900232">
    <property type="protein sequence ID" value="CAD7244801.1"/>
    <property type="molecule type" value="Genomic_DNA"/>
</dbReference>
<feature type="domain" description="Peptidase M12A" evidence="9">
    <location>
        <begin position="244"/>
        <end position="455"/>
    </location>
</feature>
<gene>
    <name evidence="10" type="ORF">DSTB1V02_LOCUS4688</name>
</gene>
<keyword evidence="3 6" id="KW-0378">Hydrolase</keyword>
<dbReference type="InterPro" id="IPR034035">
    <property type="entry name" value="Astacin-like_dom"/>
</dbReference>
<name>A0A7R9A623_9CRUS</name>
<dbReference type="SMART" id="SM00235">
    <property type="entry name" value="ZnMc"/>
    <property type="match status" value="1"/>
</dbReference>
<keyword evidence="11" id="KW-1185">Reference proteome</keyword>
<feature type="disulfide bond" evidence="6">
    <location>
        <begin position="299"/>
        <end position="454"/>
    </location>
</feature>
<dbReference type="Pfam" id="PF01400">
    <property type="entry name" value="Astacin"/>
    <property type="match status" value="1"/>
</dbReference>
<organism evidence="10">
    <name type="scientific">Darwinula stevensoni</name>
    <dbReference type="NCBI Taxonomy" id="69355"/>
    <lineage>
        <taxon>Eukaryota</taxon>
        <taxon>Metazoa</taxon>
        <taxon>Ecdysozoa</taxon>
        <taxon>Arthropoda</taxon>
        <taxon>Crustacea</taxon>
        <taxon>Oligostraca</taxon>
        <taxon>Ostracoda</taxon>
        <taxon>Podocopa</taxon>
        <taxon>Podocopida</taxon>
        <taxon>Darwinulocopina</taxon>
        <taxon>Darwinuloidea</taxon>
        <taxon>Darwinulidae</taxon>
        <taxon>Darwinula</taxon>
    </lineage>
</organism>
<reference evidence="10" key="1">
    <citation type="submission" date="2020-11" db="EMBL/GenBank/DDBJ databases">
        <authorList>
            <person name="Tran Van P."/>
        </authorList>
    </citation>
    <scope>NUCLEOTIDE SEQUENCE</scope>
</reference>
<dbReference type="OrthoDB" id="291007at2759"/>
<dbReference type="InterPro" id="IPR024079">
    <property type="entry name" value="MetalloPept_cat_dom_sf"/>
</dbReference>
<dbReference type="PRINTS" id="PR00480">
    <property type="entry name" value="ASTACIN"/>
</dbReference>
<dbReference type="PANTHER" id="PTHR10127">
    <property type="entry name" value="DISCOIDIN, CUB, EGF, LAMININ , AND ZINC METALLOPROTEASE DOMAIN CONTAINING"/>
    <property type="match status" value="1"/>
</dbReference>
<dbReference type="GO" id="GO:0004222">
    <property type="term" value="F:metalloendopeptidase activity"/>
    <property type="evidence" value="ECO:0007669"/>
    <property type="project" value="UniProtKB-UniRule"/>
</dbReference>
<comment type="cofactor">
    <cofactor evidence="6 7">
        <name>Zn(2+)</name>
        <dbReference type="ChEBI" id="CHEBI:29105"/>
    </cofactor>
    <text evidence="6 7">Binds 1 zinc ion per subunit.</text>
</comment>
<comment type="caution">
    <text evidence="6">Lacks conserved residue(s) required for the propagation of feature annotation.</text>
</comment>
<keyword evidence="6" id="KW-1015">Disulfide bond</keyword>
<keyword evidence="5 6" id="KW-0482">Metalloprotease</keyword>
<feature type="binding site" evidence="6">
    <location>
        <position position="355"/>
    </location>
    <ligand>
        <name>Zn(2+)</name>
        <dbReference type="ChEBI" id="CHEBI:29105"/>
        <note>catalytic</note>
    </ligand>
</feature>
<evidence type="ECO:0000313" key="11">
    <source>
        <dbReference type="Proteomes" id="UP000677054"/>
    </source>
</evidence>
<evidence type="ECO:0000256" key="4">
    <source>
        <dbReference type="ARBA" id="ARBA00022833"/>
    </source>
</evidence>
<protein>
    <recommendedName>
        <fullName evidence="7">Metalloendopeptidase</fullName>
        <ecNumber evidence="7">3.4.24.-</ecNumber>
    </recommendedName>
</protein>
<keyword evidence="1 6" id="KW-0645">Protease</keyword>
<dbReference type="Proteomes" id="UP000677054">
    <property type="component" value="Unassembled WGS sequence"/>
</dbReference>
<feature type="binding site" evidence="6">
    <location>
        <position position="361"/>
    </location>
    <ligand>
        <name>Zn(2+)</name>
        <dbReference type="ChEBI" id="CHEBI:29105"/>
        <note>catalytic</note>
    </ligand>
</feature>
<proteinExistence type="predicted"/>
<dbReference type="PROSITE" id="PS51864">
    <property type="entry name" value="ASTACIN"/>
    <property type="match status" value="1"/>
</dbReference>
<dbReference type="PANTHER" id="PTHR10127:SF780">
    <property type="entry name" value="METALLOENDOPEPTIDASE"/>
    <property type="match status" value="1"/>
</dbReference>
<evidence type="ECO:0000256" key="1">
    <source>
        <dbReference type="ARBA" id="ARBA00022670"/>
    </source>
</evidence>
<sequence>MIPGDPFRSLSISFVDVEDVWERGQDPDVLVPLILFLPRFTSLRQRLETSYRAAIPFVCGSGPNDSTYSRGTRASSGGRAEEVLVGTAIRSGARLRRKVPTRRGRSLSRGPGGNRGAMRKISRDSPSRILSVGSTKKMKTRWNRMGPGLGWALLLLVSSSPSAAHPVAEKKPGRPEVTPDMTGPYFQGDIMTLPGQDPQNVRPHVLRRDDSGGESKTCDVNFFSGTEFRGVRPIVSRRLAADRRVLASSSMRPSLVHRVALILSARVRPSRVERENVAIRQEQRQVFAQAISIYERSTCLRFRERTSEDSGYINVVPDADTTCSSYVGYMGSSQEMRLADRCFQKIGIVLHEIMHAIGFYHEQSRADRDDWVVINWSNIEEGKEHNFEKYSLDEITHLGTEYDYGSVLHYGAYGFAIDPDVPTIDPIFAEPGDIGQREGFSENDLIKINRLYECPQH</sequence>
<dbReference type="InterPro" id="IPR001506">
    <property type="entry name" value="Peptidase_M12A"/>
</dbReference>
<evidence type="ECO:0000256" key="5">
    <source>
        <dbReference type="ARBA" id="ARBA00023049"/>
    </source>
</evidence>
<dbReference type="GO" id="GO:0008270">
    <property type="term" value="F:zinc ion binding"/>
    <property type="evidence" value="ECO:0007669"/>
    <property type="project" value="UniProtKB-UniRule"/>
</dbReference>
<dbReference type="InterPro" id="IPR006026">
    <property type="entry name" value="Peptidase_Metallo"/>
</dbReference>
<dbReference type="AlphaFoldDB" id="A0A7R9A623"/>
<keyword evidence="2 6" id="KW-0479">Metal-binding</keyword>
<dbReference type="SUPFAM" id="SSF55486">
    <property type="entry name" value="Metalloproteases ('zincins'), catalytic domain"/>
    <property type="match status" value="1"/>
</dbReference>
<dbReference type="GO" id="GO:0006508">
    <property type="term" value="P:proteolysis"/>
    <property type="evidence" value="ECO:0007669"/>
    <property type="project" value="UniProtKB-KW"/>
</dbReference>
<dbReference type="CDD" id="cd04280">
    <property type="entry name" value="ZnMc_astacin_like"/>
    <property type="match status" value="1"/>
</dbReference>
<dbReference type="EC" id="3.4.24.-" evidence="7"/>
<feature type="binding site" evidence="6">
    <location>
        <position position="351"/>
    </location>
    <ligand>
        <name>Zn(2+)</name>
        <dbReference type="ChEBI" id="CHEBI:29105"/>
        <note>catalytic</note>
    </ligand>
</feature>
<feature type="compositionally biased region" description="Basic residues" evidence="8">
    <location>
        <begin position="95"/>
        <end position="106"/>
    </location>
</feature>
<evidence type="ECO:0000256" key="8">
    <source>
        <dbReference type="SAM" id="MobiDB-lite"/>
    </source>
</evidence>
<evidence type="ECO:0000256" key="3">
    <source>
        <dbReference type="ARBA" id="ARBA00022801"/>
    </source>
</evidence>
<evidence type="ECO:0000256" key="6">
    <source>
        <dbReference type="PROSITE-ProRule" id="PRU01211"/>
    </source>
</evidence>
<keyword evidence="4 6" id="KW-0862">Zinc</keyword>
<evidence type="ECO:0000256" key="2">
    <source>
        <dbReference type="ARBA" id="ARBA00022723"/>
    </source>
</evidence>
<dbReference type="EMBL" id="CAJPEV010000715">
    <property type="protein sequence ID" value="CAG0887851.1"/>
    <property type="molecule type" value="Genomic_DNA"/>
</dbReference>
<evidence type="ECO:0000313" key="10">
    <source>
        <dbReference type="EMBL" id="CAD7244801.1"/>
    </source>
</evidence>
<dbReference type="Gene3D" id="3.40.390.10">
    <property type="entry name" value="Collagenase (Catalytic Domain)"/>
    <property type="match status" value="1"/>
</dbReference>